<protein>
    <submittedName>
        <fullName evidence="2">Uncharacterized protein</fullName>
    </submittedName>
</protein>
<evidence type="ECO:0000313" key="3">
    <source>
        <dbReference type="Proteomes" id="UP001216907"/>
    </source>
</evidence>
<comment type="caution">
    <text evidence="2">The sequence shown here is derived from an EMBL/GenBank/DDBJ whole genome shotgun (WGS) entry which is preliminary data.</text>
</comment>
<name>A0ABT6F454_9BACT</name>
<keyword evidence="1" id="KW-0812">Transmembrane</keyword>
<dbReference type="EMBL" id="JARRAG010000001">
    <property type="protein sequence ID" value="MDG3002341.1"/>
    <property type="molecule type" value="Genomic_DNA"/>
</dbReference>
<evidence type="ECO:0000256" key="1">
    <source>
        <dbReference type="SAM" id="Phobius"/>
    </source>
</evidence>
<organism evidence="2 3">
    <name type="scientific">Paludisphaera mucosa</name>
    <dbReference type="NCBI Taxonomy" id="3030827"/>
    <lineage>
        <taxon>Bacteria</taxon>
        <taxon>Pseudomonadati</taxon>
        <taxon>Planctomycetota</taxon>
        <taxon>Planctomycetia</taxon>
        <taxon>Isosphaerales</taxon>
        <taxon>Isosphaeraceae</taxon>
        <taxon>Paludisphaera</taxon>
    </lineage>
</organism>
<evidence type="ECO:0000313" key="2">
    <source>
        <dbReference type="EMBL" id="MDG3002341.1"/>
    </source>
</evidence>
<proteinExistence type="predicted"/>
<accession>A0ABT6F454</accession>
<keyword evidence="1" id="KW-1133">Transmembrane helix</keyword>
<dbReference type="Proteomes" id="UP001216907">
    <property type="component" value="Unassembled WGS sequence"/>
</dbReference>
<keyword evidence="1" id="KW-0472">Membrane</keyword>
<keyword evidence="3" id="KW-1185">Reference proteome</keyword>
<feature type="transmembrane region" description="Helical" evidence="1">
    <location>
        <begin position="68"/>
        <end position="89"/>
    </location>
</feature>
<gene>
    <name evidence="2" type="ORF">PZE19_00940</name>
</gene>
<reference evidence="2 3" key="1">
    <citation type="submission" date="2023-03" db="EMBL/GenBank/DDBJ databases">
        <title>Paludisphaera mucosa sp. nov. a novel planctomycete from northern fen.</title>
        <authorList>
            <person name="Ivanova A."/>
        </authorList>
    </citation>
    <scope>NUCLEOTIDE SEQUENCE [LARGE SCALE GENOMIC DNA]</scope>
    <source>
        <strain evidence="2 3">Pla2</strain>
    </source>
</reference>
<feature type="transmembrane region" description="Helical" evidence="1">
    <location>
        <begin position="30"/>
        <end position="56"/>
    </location>
</feature>
<sequence length="99" mass="10361">MKIQTLAFVILVLAVVMAMCRDPAGRIGVIVFITGIGEVFLGLAAVMALFQTIGSIGLARGLLEHAEALAATTLVLALGTVGMTFWLFVGAWCIQLSVP</sequence>
<dbReference type="RefSeq" id="WP_277858705.1">
    <property type="nucleotide sequence ID" value="NZ_JARRAG010000001.1"/>
</dbReference>